<protein>
    <recommendedName>
        <fullName evidence="4">RxLR effector protein</fullName>
    </recommendedName>
</protein>
<dbReference type="Proteomes" id="UP001648503">
    <property type="component" value="Unassembled WGS sequence"/>
</dbReference>
<sequence length="177" mass="19135">MQFFHLFSFVVVASYAAALPQPAELSGKYSNSADANLMSGLEARSYQPALNSYKESAILVSLKRRANGGSGSSLSSTSSSNEKFSSGFTDGEISSKNLASTIDKVGDNVPIFFKDGEKAAKKIGGRAGDLVEKYFKRNSYVSAALTQWLYTSLSKILHFIEASLGKDKYSKIESELL</sequence>
<feature type="signal peptide" evidence="1">
    <location>
        <begin position="1"/>
        <end position="18"/>
    </location>
</feature>
<proteinExistence type="predicted"/>
<organism evidence="2 3">
    <name type="scientific">Batrachochytrium salamandrivorans</name>
    <dbReference type="NCBI Taxonomy" id="1357716"/>
    <lineage>
        <taxon>Eukaryota</taxon>
        <taxon>Fungi</taxon>
        <taxon>Fungi incertae sedis</taxon>
        <taxon>Chytridiomycota</taxon>
        <taxon>Chytridiomycota incertae sedis</taxon>
        <taxon>Chytridiomycetes</taxon>
        <taxon>Rhizophydiales</taxon>
        <taxon>Rhizophydiales incertae sedis</taxon>
        <taxon>Batrachochytrium</taxon>
    </lineage>
</organism>
<evidence type="ECO:0000313" key="3">
    <source>
        <dbReference type="Proteomes" id="UP001648503"/>
    </source>
</evidence>
<evidence type="ECO:0000256" key="1">
    <source>
        <dbReference type="SAM" id="SignalP"/>
    </source>
</evidence>
<comment type="caution">
    <text evidence="2">The sequence shown here is derived from an EMBL/GenBank/DDBJ whole genome shotgun (WGS) entry which is preliminary data.</text>
</comment>
<feature type="chain" id="PRO_5045634032" description="RxLR effector protein" evidence="1">
    <location>
        <begin position="19"/>
        <end position="177"/>
    </location>
</feature>
<keyword evidence="1" id="KW-0732">Signal</keyword>
<dbReference type="EMBL" id="JAFCIX010000385">
    <property type="protein sequence ID" value="KAH6592248.1"/>
    <property type="molecule type" value="Genomic_DNA"/>
</dbReference>
<evidence type="ECO:0008006" key="4">
    <source>
        <dbReference type="Google" id="ProtNLM"/>
    </source>
</evidence>
<gene>
    <name evidence="2" type="ORF">BASA50_008166</name>
</gene>
<evidence type="ECO:0000313" key="2">
    <source>
        <dbReference type="EMBL" id="KAH6592248.1"/>
    </source>
</evidence>
<name>A0ABQ8F5E4_9FUNG</name>
<reference evidence="2 3" key="1">
    <citation type="submission" date="2021-02" db="EMBL/GenBank/DDBJ databases">
        <title>Variation within the Batrachochytrium salamandrivorans European outbreak.</title>
        <authorList>
            <person name="Kelly M."/>
            <person name="Pasmans F."/>
            <person name="Shea T.P."/>
            <person name="Munoz J.F."/>
            <person name="Carranza S."/>
            <person name="Cuomo C.A."/>
            <person name="Martel A."/>
        </authorList>
    </citation>
    <scope>NUCLEOTIDE SEQUENCE [LARGE SCALE GENOMIC DNA]</scope>
    <source>
        <strain evidence="2 3">AMFP18/2</strain>
    </source>
</reference>
<accession>A0ABQ8F5E4</accession>
<feature type="non-terminal residue" evidence="2">
    <location>
        <position position="177"/>
    </location>
</feature>
<keyword evidence="3" id="KW-1185">Reference proteome</keyword>